<evidence type="ECO:0000256" key="1">
    <source>
        <dbReference type="ARBA" id="ARBA00001968"/>
    </source>
</evidence>
<dbReference type="EMBL" id="FZQP02006632">
    <property type="protein sequence ID" value="VVD03123.1"/>
    <property type="molecule type" value="Genomic_DNA"/>
</dbReference>
<reference evidence="4 5" key="1">
    <citation type="submission" date="2017-07" db="EMBL/GenBank/DDBJ databases">
        <authorList>
            <person name="Talla V."/>
            <person name="Backstrom N."/>
        </authorList>
    </citation>
    <scope>NUCLEOTIDE SEQUENCE [LARGE SCALE GENOMIC DNA]</scope>
</reference>
<sequence>ISCYWIVFKPTASRVVKKVTEAIAQLRPRIIKFPDDLSTLQNDFYEIARFPRVIGAIDCTHTRNTVERCFGVCKNGFPVLRRQVTLKLKQIQAVIVACFVLHNIAIDFNVQNFGNSYDPHIDMESYEEMAGPSHELNNNTRNRL</sequence>
<comment type="cofactor">
    <cofactor evidence="1">
        <name>a divalent metal cation</name>
        <dbReference type="ChEBI" id="CHEBI:60240"/>
    </cofactor>
</comment>
<accession>A0A5E4R1D6</accession>
<dbReference type="AlphaFoldDB" id="A0A5E4R1D6"/>
<feature type="non-terminal residue" evidence="4">
    <location>
        <position position="144"/>
    </location>
</feature>
<evidence type="ECO:0000313" key="5">
    <source>
        <dbReference type="Proteomes" id="UP000324832"/>
    </source>
</evidence>
<name>A0A5E4R1D6_9NEOP</name>
<protein>
    <recommendedName>
        <fullName evidence="3">DDE Tnp4 domain-containing protein</fullName>
    </recommendedName>
</protein>
<feature type="domain" description="DDE Tnp4" evidence="3">
    <location>
        <begin position="61"/>
        <end position="103"/>
    </location>
</feature>
<evidence type="ECO:0000313" key="4">
    <source>
        <dbReference type="EMBL" id="VVD03123.1"/>
    </source>
</evidence>
<evidence type="ECO:0000259" key="3">
    <source>
        <dbReference type="Pfam" id="PF13359"/>
    </source>
</evidence>
<dbReference type="Proteomes" id="UP000324832">
    <property type="component" value="Unassembled WGS sequence"/>
</dbReference>
<dbReference type="Pfam" id="PF13359">
    <property type="entry name" value="DDE_Tnp_4"/>
    <property type="match status" value="1"/>
</dbReference>
<keyword evidence="2" id="KW-0479">Metal-binding</keyword>
<dbReference type="InterPro" id="IPR027806">
    <property type="entry name" value="HARBI1_dom"/>
</dbReference>
<dbReference type="GO" id="GO:0046872">
    <property type="term" value="F:metal ion binding"/>
    <property type="evidence" value="ECO:0007669"/>
    <property type="project" value="UniProtKB-KW"/>
</dbReference>
<gene>
    <name evidence="4" type="ORF">LSINAPIS_LOCUS13178</name>
</gene>
<keyword evidence="5" id="KW-1185">Reference proteome</keyword>
<proteinExistence type="predicted"/>
<organism evidence="4 5">
    <name type="scientific">Leptidea sinapis</name>
    <dbReference type="NCBI Taxonomy" id="189913"/>
    <lineage>
        <taxon>Eukaryota</taxon>
        <taxon>Metazoa</taxon>
        <taxon>Ecdysozoa</taxon>
        <taxon>Arthropoda</taxon>
        <taxon>Hexapoda</taxon>
        <taxon>Insecta</taxon>
        <taxon>Pterygota</taxon>
        <taxon>Neoptera</taxon>
        <taxon>Endopterygota</taxon>
        <taxon>Lepidoptera</taxon>
        <taxon>Glossata</taxon>
        <taxon>Ditrysia</taxon>
        <taxon>Papilionoidea</taxon>
        <taxon>Pieridae</taxon>
        <taxon>Dismorphiinae</taxon>
        <taxon>Leptidea</taxon>
    </lineage>
</organism>
<feature type="non-terminal residue" evidence="4">
    <location>
        <position position="1"/>
    </location>
</feature>
<evidence type="ECO:0000256" key="2">
    <source>
        <dbReference type="ARBA" id="ARBA00022723"/>
    </source>
</evidence>